<keyword evidence="3" id="KW-1185">Reference proteome</keyword>
<reference evidence="2 3" key="1">
    <citation type="submission" date="2019-03" db="EMBL/GenBank/DDBJ databases">
        <title>Sequencing the genomes of 1000 actinobacteria strains.</title>
        <authorList>
            <person name="Klenk H.-P."/>
        </authorList>
    </citation>
    <scope>NUCLEOTIDE SEQUENCE [LARGE SCALE GENOMIC DNA]</scope>
    <source>
        <strain evidence="2 3">DSM 44969</strain>
    </source>
</reference>
<evidence type="ECO:0000313" key="3">
    <source>
        <dbReference type="Proteomes" id="UP000295560"/>
    </source>
</evidence>
<dbReference type="GO" id="GO:0003677">
    <property type="term" value="F:DNA binding"/>
    <property type="evidence" value="ECO:0007669"/>
    <property type="project" value="InterPro"/>
</dbReference>
<dbReference type="Pfam" id="PF13560">
    <property type="entry name" value="HTH_31"/>
    <property type="match status" value="1"/>
</dbReference>
<evidence type="ECO:0000313" key="2">
    <source>
        <dbReference type="EMBL" id="TCK26601.1"/>
    </source>
</evidence>
<dbReference type="InterPro" id="IPR001387">
    <property type="entry name" value="Cro/C1-type_HTH"/>
</dbReference>
<accession>A0A4R1HYI7</accession>
<organism evidence="2 3">
    <name type="scientific">Pseudonocardia endophytica</name>
    <dbReference type="NCBI Taxonomy" id="401976"/>
    <lineage>
        <taxon>Bacteria</taxon>
        <taxon>Bacillati</taxon>
        <taxon>Actinomycetota</taxon>
        <taxon>Actinomycetes</taxon>
        <taxon>Pseudonocardiales</taxon>
        <taxon>Pseudonocardiaceae</taxon>
        <taxon>Pseudonocardia</taxon>
    </lineage>
</organism>
<dbReference type="CDD" id="cd00093">
    <property type="entry name" value="HTH_XRE"/>
    <property type="match status" value="1"/>
</dbReference>
<dbReference type="AlphaFoldDB" id="A0A4R1HYI7"/>
<dbReference type="RefSeq" id="WP_132424074.1">
    <property type="nucleotide sequence ID" value="NZ_SMFZ01000001.1"/>
</dbReference>
<dbReference type="OrthoDB" id="4285266at2"/>
<dbReference type="InterPro" id="IPR010982">
    <property type="entry name" value="Lambda_DNA-bd_dom_sf"/>
</dbReference>
<comment type="caution">
    <text evidence="2">The sequence shown here is derived from an EMBL/GenBank/DDBJ whole genome shotgun (WGS) entry which is preliminary data.</text>
</comment>
<name>A0A4R1HYI7_PSEEN</name>
<dbReference type="SMART" id="SM00530">
    <property type="entry name" value="HTH_XRE"/>
    <property type="match status" value="1"/>
</dbReference>
<proteinExistence type="predicted"/>
<dbReference type="EMBL" id="SMFZ01000001">
    <property type="protein sequence ID" value="TCK26601.1"/>
    <property type="molecule type" value="Genomic_DNA"/>
</dbReference>
<dbReference type="SUPFAM" id="SSF47413">
    <property type="entry name" value="lambda repressor-like DNA-binding domains"/>
    <property type="match status" value="1"/>
</dbReference>
<sequence length="292" mass="32387">MSDAGGDDALSADPTALRIILGTQLRRLRESVGITPQAAGNAIRASHAKISRLELGRVGLKERDVVDLLGLYGVTDADEQRHWIGLVRRANTPGWWQSYSDILPSWFEPYLRLEQAAQVIRTYQVQLVPGLLQSEPYARAVTALADDREDANELERRVHVRMTRQKLLAEPDSPTLWAVVEEAALRRLTDTPSLLRSQVEHLLTLSALPAVTLQVMPLQAGGHPGAGGPFTILRFAEADLPDVVYLEQLTSSLYLDKRSDVERHIQVMDRICVQARTPEASTDLLHGLLRSA</sequence>
<gene>
    <name evidence="2" type="ORF">EV378_2439</name>
</gene>
<dbReference type="InterPro" id="IPR043917">
    <property type="entry name" value="DUF5753"/>
</dbReference>
<feature type="domain" description="HTH cro/C1-type" evidence="1">
    <location>
        <begin position="24"/>
        <end position="79"/>
    </location>
</feature>
<dbReference type="Pfam" id="PF19054">
    <property type="entry name" value="DUF5753"/>
    <property type="match status" value="1"/>
</dbReference>
<dbReference type="Proteomes" id="UP000295560">
    <property type="component" value="Unassembled WGS sequence"/>
</dbReference>
<protein>
    <submittedName>
        <fullName evidence="2">Helix-turn-helix protein</fullName>
    </submittedName>
</protein>
<evidence type="ECO:0000259" key="1">
    <source>
        <dbReference type="SMART" id="SM00530"/>
    </source>
</evidence>